<dbReference type="Proteomes" id="UP000719412">
    <property type="component" value="Unassembled WGS sequence"/>
</dbReference>
<dbReference type="EMBL" id="JABDTM020025601">
    <property type="protein sequence ID" value="KAH0813079.1"/>
    <property type="molecule type" value="Genomic_DNA"/>
</dbReference>
<proteinExistence type="predicted"/>
<evidence type="ECO:0000256" key="1">
    <source>
        <dbReference type="SAM" id="MobiDB-lite"/>
    </source>
</evidence>
<feature type="compositionally biased region" description="Basic and acidic residues" evidence="1">
    <location>
        <begin position="234"/>
        <end position="251"/>
    </location>
</feature>
<evidence type="ECO:0000313" key="2">
    <source>
        <dbReference type="EMBL" id="KAH0813079.1"/>
    </source>
</evidence>
<sequence>MRIHVTKHMLIKCSRIHRDGNVLGLPPKNLRTEGVEAINRGNQRQNGIFHDLLPGVLSVPGESQGDSDRVNLQGRRDDVVEFTRAVGDDSSKYHRPHRQADHGLHYGKFQTERFCGSGSRRVLSVQVVPGLTGRCRIYPPASQEQWGQEREGMPKLPKVRKESNKREREEGGTSEEGTSPLKNSSRTGRSASRSEEGNKSKEMKTMIREIREDTAGIKEENKVLRKKLAAVREEVRGREEKWQAEEADSMKRMKREKKERKNVIITEIGGIRGNIERGWKNGKMMLAKLGQKKNIMLNKSKLKERKGERMYIDDDLTNEERKTLKKLREMAREEREEKEEEQGGDGKRKSKDKVENAEGKRLIEWIEENG</sequence>
<name>A0A8J6HE97_TENMO</name>
<organism evidence="2 3">
    <name type="scientific">Tenebrio molitor</name>
    <name type="common">Yellow mealworm beetle</name>
    <dbReference type="NCBI Taxonomy" id="7067"/>
    <lineage>
        <taxon>Eukaryota</taxon>
        <taxon>Metazoa</taxon>
        <taxon>Ecdysozoa</taxon>
        <taxon>Arthropoda</taxon>
        <taxon>Hexapoda</taxon>
        <taxon>Insecta</taxon>
        <taxon>Pterygota</taxon>
        <taxon>Neoptera</taxon>
        <taxon>Endopterygota</taxon>
        <taxon>Coleoptera</taxon>
        <taxon>Polyphaga</taxon>
        <taxon>Cucujiformia</taxon>
        <taxon>Tenebrionidae</taxon>
        <taxon>Tenebrio</taxon>
    </lineage>
</organism>
<feature type="region of interest" description="Disordered" evidence="1">
    <location>
        <begin position="142"/>
        <end position="204"/>
    </location>
</feature>
<dbReference type="AlphaFoldDB" id="A0A8J6HE97"/>
<reference evidence="2" key="1">
    <citation type="journal article" date="2020" name="J Insects Food Feed">
        <title>The yellow mealworm (Tenebrio molitor) genome: a resource for the emerging insects as food and feed industry.</title>
        <authorList>
            <person name="Eriksson T."/>
            <person name="Andere A."/>
            <person name="Kelstrup H."/>
            <person name="Emery V."/>
            <person name="Picard C."/>
        </authorList>
    </citation>
    <scope>NUCLEOTIDE SEQUENCE</scope>
    <source>
        <strain evidence="2">Stoneville</strain>
        <tissue evidence="2">Whole head</tissue>
    </source>
</reference>
<feature type="region of interest" description="Disordered" evidence="1">
    <location>
        <begin position="323"/>
        <end position="356"/>
    </location>
</feature>
<feature type="compositionally biased region" description="Basic and acidic residues" evidence="1">
    <location>
        <begin position="344"/>
        <end position="356"/>
    </location>
</feature>
<gene>
    <name evidence="2" type="ORF">GEV33_009712</name>
</gene>
<keyword evidence="3" id="KW-1185">Reference proteome</keyword>
<feature type="compositionally biased region" description="Basic and acidic residues" evidence="1">
    <location>
        <begin position="147"/>
        <end position="171"/>
    </location>
</feature>
<feature type="compositionally biased region" description="Basic and acidic residues" evidence="1">
    <location>
        <begin position="192"/>
        <end position="204"/>
    </location>
</feature>
<protein>
    <submittedName>
        <fullName evidence="2">Uncharacterized protein</fullName>
    </submittedName>
</protein>
<evidence type="ECO:0000313" key="3">
    <source>
        <dbReference type="Proteomes" id="UP000719412"/>
    </source>
</evidence>
<accession>A0A8J6HE97</accession>
<comment type="caution">
    <text evidence="2">The sequence shown here is derived from an EMBL/GenBank/DDBJ whole genome shotgun (WGS) entry which is preliminary data.</text>
</comment>
<feature type="region of interest" description="Disordered" evidence="1">
    <location>
        <begin position="234"/>
        <end position="258"/>
    </location>
</feature>
<feature type="compositionally biased region" description="Basic and acidic residues" evidence="1">
    <location>
        <begin position="323"/>
        <end position="335"/>
    </location>
</feature>
<feature type="compositionally biased region" description="Polar residues" evidence="1">
    <location>
        <begin position="180"/>
        <end position="191"/>
    </location>
</feature>
<reference evidence="2" key="2">
    <citation type="submission" date="2021-08" db="EMBL/GenBank/DDBJ databases">
        <authorList>
            <person name="Eriksson T."/>
        </authorList>
    </citation>
    <scope>NUCLEOTIDE SEQUENCE</scope>
    <source>
        <strain evidence="2">Stoneville</strain>
        <tissue evidence="2">Whole head</tissue>
    </source>
</reference>